<feature type="compositionally biased region" description="Acidic residues" evidence="1">
    <location>
        <begin position="480"/>
        <end position="489"/>
    </location>
</feature>
<dbReference type="Proteomes" id="UP001600064">
    <property type="component" value="Unassembled WGS sequence"/>
</dbReference>
<feature type="compositionally biased region" description="Pro residues" evidence="1">
    <location>
        <begin position="635"/>
        <end position="647"/>
    </location>
</feature>
<proteinExistence type="predicted"/>
<gene>
    <name evidence="2" type="ORF">VTJ83DRAFT_5398</name>
</gene>
<dbReference type="EMBL" id="JAZGUE010000005">
    <property type="protein sequence ID" value="KAL2266046.1"/>
    <property type="molecule type" value="Genomic_DNA"/>
</dbReference>
<feature type="compositionally biased region" description="Low complexity" evidence="1">
    <location>
        <begin position="519"/>
        <end position="568"/>
    </location>
</feature>
<sequence>MSTKPAFVHPGIRLVAPRNWPDPDWEDLVPGPVRREAIAPASEGLEAQPNTPWFGLLPDEAWVAILRHLLNKPGQLIHCLSRLDPFQQPDEIPSKEALGEYRSGLPKRFFWGRRQCSITRDGADPQKLLAILGVNRRLYFLGVHVFYGLNTFAFSSLGEFGRFCTGIGLARLARIQHIELLWTGSQRLTCPPDERGKTPMSRRTFPLSWLCQMPCLRTLVVHVNETGSFHSRRNYESPAIKKLLHSKSLGQPKRRMARSLRCLQGLDYVWQLRGLDIIKFYDFNQVLKSRGHPDTRQLIADWSFTEGVQHIVTMEKTANRKQRDDLERVEESDDTHLLRRDIDQAWTPGPQDWRIVKPIFERGGSKSYDERQAERVKREEALAEYLQAGDGSESDLDSDSIGGDSGSSEGSTSATFDSEESGSSGQQQDVESLGSSVLDELFVSDGPASDDEILQIVGSDVDDSDLEDSDMESSSRDAVCAEDSDDANDEDHAGSSMPTSELFDGDINEALSESENDSLSDTPTSTSSLSTRQSTGSLANSNASPAALRRESSSSSSPKYDPSSRSSSMLVTPEPRLRSDPPALPSRPILNSLRHAPSQPTASRTGTKRESSSAPPVFSPSRFRGDSMFVTPGPARTPAPGQTPAPAHPMLFQARSSPSTPRASASTLNPALFSPAAPSPTQTTASPQAGNRPGRTAPPVSKTESLPRPSPTGPSSDRRLGSVWVVSSELGSRLGSVECSRAAASAEDAIGSDSDEEEGDVEMLDGDEYEESGDDAGGDEEESEDHDESEGDEDGDENQDDDEDIMDLDLDLDLTSDSDDVGGSDEEMEDDEGLSDDDADQDFSEEEVL</sequence>
<feature type="compositionally biased region" description="Polar residues" evidence="1">
    <location>
        <begin position="679"/>
        <end position="689"/>
    </location>
</feature>
<dbReference type="RefSeq" id="XP_070864773.1">
    <property type="nucleotide sequence ID" value="XM_071011993.1"/>
</dbReference>
<evidence type="ECO:0000313" key="3">
    <source>
        <dbReference type="Proteomes" id="UP001600064"/>
    </source>
</evidence>
<feature type="compositionally biased region" description="Acidic residues" evidence="1">
    <location>
        <begin position="503"/>
        <end position="518"/>
    </location>
</feature>
<dbReference type="GeneID" id="98126637"/>
<name>A0ABR4D865_9PEZI</name>
<feature type="compositionally biased region" description="Acidic residues" evidence="1">
    <location>
        <begin position="753"/>
        <end position="849"/>
    </location>
</feature>
<feature type="compositionally biased region" description="Low complexity" evidence="1">
    <location>
        <begin position="421"/>
        <end position="432"/>
    </location>
</feature>
<keyword evidence="3" id="KW-1185">Reference proteome</keyword>
<reference evidence="2 3" key="1">
    <citation type="journal article" date="2024" name="Commun. Biol.">
        <title>Comparative genomic analysis of thermophilic fungi reveals convergent evolutionary adaptations and gene losses.</title>
        <authorList>
            <person name="Steindorff A.S."/>
            <person name="Aguilar-Pontes M.V."/>
            <person name="Robinson A.J."/>
            <person name="Andreopoulos B."/>
            <person name="LaButti K."/>
            <person name="Kuo A."/>
            <person name="Mondo S."/>
            <person name="Riley R."/>
            <person name="Otillar R."/>
            <person name="Haridas S."/>
            <person name="Lipzen A."/>
            <person name="Grimwood J."/>
            <person name="Schmutz J."/>
            <person name="Clum A."/>
            <person name="Reid I.D."/>
            <person name="Moisan M.C."/>
            <person name="Butler G."/>
            <person name="Nguyen T.T.M."/>
            <person name="Dewar K."/>
            <person name="Conant G."/>
            <person name="Drula E."/>
            <person name="Henrissat B."/>
            <person name="Hansel C."/>
            <person name="Singer S."/>
            <person name="Hutchinson M.I."/>
            <person name="de Vries R.P."/>
            <person name="Natvig D.O."/>
            <person name="Powell A.J."/>
            <person name="Tsang A."/>
            <person name="Grigoriev I.V."/>
        </authorList>
    </citation>
    <scope>NUCLEOTIDE SEQUENCE [LARGE SCALE GENOMIC DNA]</scope>
    <source>
        <strain evidence="2 3">ATCC 22073</strain>
    </source>
</reference>
<feature type="compositionally biased region" description="Low complexity" evidence="1">
    <location>
        <begin position="654"/>
        <end position="667"/>
    </location>
</feature>
<evidence type="ECO:0000256" key="1">
    <source>
        <dbReference type="SAM" id="MobiDB-lite"/>
    </source>
</evidence>
<evidence type="ECO:0000313" key="2">
    <source>
        <dbReference type="EMBL" id="KAL2266046.1"/>
    </source>
</evidence>
<organism evidence="2 3">
    <name type="scientific">Remersonia thermophila</name>
    <dbReference type="NCBI Taxonomy" id="72144"/>
    <lineage>
        <taxon>Eukaryota</taxon>
        <taxon>Fungi</taxon>
        <taxon>Dikarya</taxon>
        <taxon>Ascomycota</taxon>
        <taxon>Pezizomycotina</taxon>
        <taxon>Sordariomycetes</taxon>
        <taxon>Sordariomycetidae</taxon>
        <taxon>Sordariales</taxon>
        <taxon>Sordariales incertae sedis</taxon>
        <taxon>Remersonia</taxon>
    </lineage>
</organism>
<feature type="compositionally biased region" description="Low complexity" evidence="1">
    <location>
        <begin position="399"/>
        <end position="413"/>
    </location>
</feature>
<feature type="compositionally biased region" description="Low complexity" evidence="1">
    <location>
        <begin position="740"/>
        <end position="752"/>
    </location>
</feature>
<accession>A0ABR4D865</accession>
<comment type="caution">
    <text evidence="2">The sequence shown here is derived from an EMBL/GenBank/DDBJ whole genome shotgun (WGS) entry which is preliminary data.</text>
</comment>
<protein>
    <submittedName>
        <fullName evidence="2">Uncharacterized protein</fullName>
    </submittedName>
</protein>
<feature type="region of interest" description="Disordered" evidence="1">
    <location>
        <begin position="386"/>
        <end position="849"/>
    </location>
</feature>
<feature type="compositionally biased region" description="Acidic residues" evidence="1">
    <location>
        <begin position="460"/>
        <end position="471"/>
    </location>
</feature>